<evidence type="ECO:0000313" key="1">
    <source>
        <dbReference type="EMBL" id="BAW26640.1"/>
    </source>
</evidence>
<accession>A0A1L7NMF7</accession>
<protein>
    <submittedName>
        <fullName evidence="1">Uncharacterized protein</fullName>
    </submittedName>
</protein>
<keyword evidence="1" id="KW-0614">Plasmid</keyword>
<sequence length="45" mass="5284">MPLFFKDLPDELNEQYVCGKCMYLAAALHRRFGFPIEHFSRASYA</sequence>
<dbReference type="EMBL" id="AP015030">
    <property type="protein sequence ID" value="BAW26640.1"/>
    <property type="molecule type" value="Genomic_DNA"/>
</dbReference>
<dbReference type="AlphaFoldDB" id="A0A1L7NMF7"/>
<name>A0A1L7NMF7_PSEPU</name>
<gene>
    <name evidence="1" type="ORF">KF715C_pA1350</name>
</gene>
<proteinExistence type="predicted"/>
<organism evidence="1 2">
    <name type="scientific">Pseudomonas putida</name>
    <name type="common">Arthrobacter siderocapsulatus</name>
    <dbReference type="NCBI Taxonomy" id="303"/>
    <lineage>
        <taxon>Bacteria</taxon>
        <taxon>Pseudomonadati</taxon>
        <taxon>Pseudomonadota</taxon>
        <taxon>Gammaproteobacteria</taxon>
        <taxon>Pseudomonadales</taxon>
        <taxon>Pseudomonadaceae</taxon>
        <taxon>Pseudomonas</taxon>
    </lineage>
</organism>
<reference evidence="1 2" key="1">
    <citation type="submission" date="2015-11" db="EMBL/GenBank/DDBJ databases">
        <title>Complete genome sequencing of a biphenyl-degrading bacterium, Pseudomonas putida KF715 (=NBRC110667).</title>
        <authorList>
            <person name="Suenaga H."/>
            <person name="Fujihara N."/>
            <person name="Watanabe T."/>
            <person name="Hirose J."/>
            <person name="Kimura N."/>
            <person name="Yamazoe A."/>
            <person name="Hosoyama A."/>
            <person name="Shimodaira J."/>
            <person name="Furukawa K."/>
        </authorList>
    </citation>
    <scope>NUCLEOTIDE SEQUENCE [LARGE SCALE GENOMIC DNA]</scope>
    <source>
        <strain evidence="1 2">KF715</strain>
        <plasmid evidence="2">Plasmid pkf715a dna</plasmid>
    </source>
</reference>
<evidence type="ECO:0000313" key="2">
    <source>
        <dbReference type="Proteomes" id="UP000218731"/>
    </source>
</evidence>
<geneLocation type="plasmid" evidence="2">
    <name>pkf715a dna</name>
</geneLocation>
<dbReference type="Proteomes" id="UP000218731">
    <property type="component" value="Plasmid pKF715A"/>
</dbReference>